<comment type="catalytic activity">
    <reaction evidence="10">
        <text>Mur2Ac(oyl-L-Ala-gamma-D-Glu-L-Lys-D-Ala-D-Ala)-di-trans,octa-cis-undecaprenyl diphosphate + UDP-N-acetyl-alpha-D-glucosamine = beta-D-GlcNAc-(1-&gt;4)-Mur2Ac(oyl-L-Ala-gamma-D-Glu-L-Lys-D-Ala-D-Ala)-di-trans,octa-cis-undecaprenyl diphosphate + UDP + H(+)</text>
        <dbReference type="Rhea" id="RHEA:23192"/>
        <dbReference type="ChEBI" id="CHEBI:15378"/>
        <dbReference type="ChEBI" id="CHEBI:57705"/>
        <dbReference type="ChEBI" id="CHEBI:58223"/>
        <dbReference type="ChEBI" id="CHEBI:60032"/>
        <dbReference type="ChEBI" id="CHEBI:60033"/>
        <dbReference type="EC" id="2.4.1.227"/>
    </reaction>
</comment>
<feature type="binding site" evidence="10">
    <location>
        <position position="195"/>
    </location>
    <ligand>
        <name>UDP-N-acetyl-alpha-D-glucosamine</name>
        <dbReference type="ChEBI" id="CHEBI:57705"/>
    </ligand>
</feature>
<feature type="binding site" evidence="10">
    <location>
        <position position="250"/>
    </location>
    <ligand>
        <name>UDP-N-acetyl-alpha-D-glucosamine</name>
        <dbReference type="ChEBI" id="CHEBI:57705"/>
    </ligand>
</feature>
<dbReference type="EMBL" id="JBHSSE010000022">
    <property type="protein sequence ID" value="MFC6202428.1"/>
    <property type="molecule type" value="Genomic_DNA"/>
</dbReference>
<evidence type="ECO:0000313" key="14">
    <source>
        <dbReference type="Proteomes" id="UP001596171"/>
    </source>
</evidence>
<keyword evidence="6 10" id="KW-0573">Peptidoglycan synthesis</keyword>
<dbReference type="Pfam" id="PF03033">
    <property type="entry name" value="Glyco_transf_28"/>
    <property type="match status" value="1"/>
</dbReference>
<accession>A0ABW1SMC8</accession>
<comment type="pathway">
    <text evidence="10">Cell wall biogenesis; peptidoglycan biosynthesis.</text>
</comment>
<evidence type="ECO:0000256" key="5">
    <source>
        <dbReference type="ARBA" id="ARBA00022960"/>
    </source>
</evidence>
<dbReference type="NCBIfam" id="TIGR01133">
    <property type="entry name" value="murG"/>
    <property type="match status" value="1"/>
</dbReference>
<keyword evidence="8 10" id="KW-0131">Cell cycle</keyword>
<dbReference type="InterPro" id="IPR007235">
    <property type="entry name" value="Glyco_trans_28_C"/>
</dbReference>
<keyword evidence="9 10" id="KW-0961">Cell wall biogenesis/degradation</keyword>
<dbReference type="EC" id="2.4.1.227" evidence="10"/>
<evidence type="ECO:0000259" key="12">
    <source>
        <dbReference type="Pfam" id="PF04101"/>
    </source>
</evidence>
<keyword evidence="3 10" id="KW-0328">Glycosyltransferase</keyword>
<dbReference type="Gene3D" id="3.40.50.2000">
    <property type="entry name" value="Glycogen Phosphorylase B"/>
    <property type="match status" value="2"/>
</dbReference>
<evidence type="ECO:0000259" key="11">
    <source>
        <dbReference type="Pfam" id="PF03033"/>
    </source>
</evidence>
<organism evidence="13 14">
    <name type="scientific">Lactiplantibacillus nangangensis</name>
    <dbReference type="NCBI Taxonomy" id="2559917"/>
    <lineage>
        <taxon>Bacteria</taxon>
        <taxon>Bacillati</taxon>
        <taxon>Bacillota</taxon>
        <taxon>Bacilli</taxon>
        <taxon>Lactobacillales</taxon>
        <taxon>Lactobacillaceae</taxon>
        <taxon>Lactiplantibacillus</taxon>
    </lineage>
</organism>
<dbReference type="Pfam" id="PF04101">
    <property type="entry name" value="Glyco_tran_28_C"/>
    <property type="match status" value="1"/>
</dbReference>
<keyword evidence="2 10" id="KW-0132">Cell division</keyword>
<keyword evidence="1 10" id="KW-1003">Cell membrane</keyword>
<name>A0ABW1SMC8_9LACO</name>
<feature type="binding site" evidence="10">
    <location>
        <position position="295"/>
    </location>
    <ligand>
        <name>UDP-N-acetyl-alpha-D-glucosamine</name>
        <dbReference type="ChEBI" id="CHEBI:57705"/>
    </ligand>
</feature>
<evidence type="ECO:0000256" key="8">
    <source>
        <dbReference type="ARBA" id="ARBA00023306"/>
    </source>
</evidence>
<feature type="domain" description="Glycosyl transferase family 28 C-terminal" evidence="12">
    <location>
        <begin position="188"/>
        <end position="354"/>
    </location>
</feature>
<evidence type="ECO:0000256" key="3">
    <source>
        <dbReference type="ARBA" id="ARBA00022676"/>
    </source>
</evidence>
<dbReference type="SUPFAM" id="SSF53756">
    <property type="entry name" value="UDP-Glycosyltransferase/glycogen phosphorylase"/>
    <property type="match status" value="1"/>
</dbReference>
<feature type="binding site" evidence="10">
    <location>
        <begin position="10"/>
        <end position="12"/>
    </location>
    <ligand>
        <name>UDP-N-acetyl-alpha-D-glucosamine</name>
        <dbReference type="ChEBI" id="CHEBI:57705"/>
    </ligand>
</feature>
<dbReference type="InterPro" id="IPR006009">
    <property type="entry name" value="GlcNAc_MurG"/>
</dbReference>
<dbReference type="Proteomes" id="UP001596171">
    <property type="component" value="Unassembled WGS sequence"/>
</dbReference>
<evidence type="ECO:0000256" key="2">
    <source>
        <dbReference type="ARBA" id="ARBA00022618"/>
    </source>
</evidence>
<evidence type="ECO:0000256" key="6">
    <source>
        <dbReference type="ARBA" id="ARBA00022984"/>
    </source>
</evidence>
<comment type="subcellular location">
    <subcellularLocation>
        <location evidence="10">Cell membrane</location>
        <topology evidence="10">Peripheral membrane protein</topology>
        <orientation evidence="10">Cytoplasmic side</orientation>
    </subcellularLocation>
</comment>
<proteinExistence type="inferred from homology"/>
<reference evidence="14" key="1">
    <citation type="journal article" date="2019" name="Int. J. Syst. Evol. Microbiol.">
        <title>The Global Catalogue of Microorganisms (GCM) 10K type strain sequencing project: providing services to taxonomists for standard genome sequencing and annotation.</title>
        <authorList>
            <consortium name="The Broad Institute Genomics Platform"/>
            <consortium name="The Broad Institute Genome Sequencing Center for Infectious Disease"/>
            <person name="Wu L."/>
            <person name="Ma J."/>
        </authorList>
    </citation>
    <scope>NUCLEOTIDE SEQUENCE [LARGE SCALE GENOMIC DNA]</scope>
    <source>
        <strain evidence="14">CCM 8930</strain>
    </source>
</reference>
<protein>
    <recommendedName>
        <fullName evidence="10">UDP-N-acetylglucosamine--N-acetylmuramyl-(pentapeptide) pyrophosphoryl-undecaprenol N-acetylglucosamine transferase</fullName>
        <ecNumber evidence="10">2.4.1.227</ecNumber>
    </recommendedName>
    <alternativeName>
        <fullName evidence="10">Undecaprenyl-PP-MurNAc-pentapeptide-UDPGlcNAc GlcNAc transferase</fullName>
    </alternativeName>
</protein>
<evidence type="ECO:0000256" key="1">
    <source>
        <dbReference type="ARBA" id="ARBA00022475"/>
    </source>
</evidence>
<evidence type="ECO:0000256" key="10">
    <source>
        <dbReference type="HAMAP-Rule" id="MF_00033"/>
    </source>
</evidence>
<feature type="domain" description="Glycosyltransferase family 28 N-terminal" evidence="11">
    <location>
        <begin position="4"/>
        <end position="142"/>
    </location>
</feature>
<gene>
    <name evidence="10 13" type="primary">murG</name>
    <name evidence="13" type="ORF">ACFP1L_11145</name>
</gene>
<dbReference type="GO" id="GO:0016757">
    <property type="term" value="F:glycosyltransferase activity"/>
    <property type="evidence" value="ECO:0007669"/>
    <property type="project" value="UniProtKB-KW"/>
</dbReference>
<dbReference type="HAMAP" id="MF_00033">
    <property type="entry name" value="MurG"/>
    <property type="match status" value="1"/>
</dbReference>
<dbReference type="RefSeq" id="WP_137616377.1">
    <property type="nucleotide sequence ID" value="NZ_BJDI01000008.1"/>
</dbReference>
<evidence type="ECO:0000256" key="4">
    <source>
        <dbReference type="ARBA" id="ARBA00022679"/>
    </source>
</evidence>
<keyword evidence="4 10" id="KW-0808">Transferase</keyword>
<evidence type="ECO:0000256" key="9">
    <source>
        <dbReference type="ARBA" id="ARBA00023316"/>
    </source>
</evidence>
<dbReference type="CDD" id="cd03785">
    <property type="entry name" value="GT28_MurG"/>
    <property type="match status" value="1"/>
</dbReference>
<comment type="caution">
    <text evidence="13">The sequence shown here is derived from an EMBL/GenBank/DDBJ whole genome shotgun (WGS) entry which is preliminary data.</text>
</comment>
<dbReference type="PANTHER" id="PTHR21015:SF22">
    <property type="entry name" value="GLYCOSYLTRANSFERASE"/>
    <property type="match status" value="1"/>
</dbReference>
<comment type="function">
    <text evidence="10">Cell wall formation. Catalyzes the transfer of a GlcNAc subunit on undecaprenyl-pyrophosphoryl-MurNAc-pentapeptide (lipid intermediate I) to form undecaprenyl-pyrophosphoryl-MurNAc-(pentapeptide)GlcNAc (lipid intermediate II).</text>
</comment>
<dbReference type="PANTHER" id="PTHR21015">
    <property type="entry name" value="UDP-N-ACETYLGLUCOSAMINE--N-ACETYLMURAMYL-(PENTAPEPTIDE) PYROPHOSPHORYL-UNDECAPRENOL N-ACETYLGLUCOSAMINE TRANSFERASE 1"/>
    <property type="match status" value="1"/>
</dbReference>
<evidence type="ECO:0000256" key="7">
    <source>
        <dbReference type="ARBA" id="ARBA00023136"/>
    </source>
</evidence>
<feature type="binding site" evidence="10">
    <location>
        <position position="124"/>
    </location>
    <ligand>
        <name>UDP-N-acetyl-alpha-D-glucosamine</name>
        <dbReference type="ChEBI" id="CHEBI:57705"/>
    </ligand>
</feature>
<comment type="caution">
    <text evidence="10">Lacks conserved residue(s) required for the propagation of feature annotation.</text>
</comment>
<keyword evidence="7 10" id="KW-0472">Membrane</keyword>
<comment type="similarity">
    <text evidence="10">Belongs to the glycosyltransferase 28 family. MurG subfamily.</text>
</comment>
<evidence type="ECO:0000313" key="13">
    <source>
        <dbReference type="EMBL" id="MFC6202428.1"/>
    </source>
</evidence>
<keyword evidence="14" id="KW-1185">Reference proteome</keyword>
<dbReference type="InterPro" id="IPR004276">
    <property type="entry name" value="GlycoTrans_28_N"/>
</dbReference>
<keyword evidence="5 10" id="KW-0133">Cell shape</keyword>
<sequence length="365" mass="39223">MRLMISGGGTGGHIYPALALIEALKAHDPQAEVLYVGTHRGLESRIVPERGIAFKTIKIQGFKRSLSLQNFKTVWLFLKSVGTARKYIKAFKPDVVVGTGGYVSGAVVFAASQMHIPTVIHEQNSVVGVTNKFLSHFVDKIGISFESARDQFPAKKVVMTGNPRAQQVVNIKKTAALKALGLEDDQPTVLIFGGSRGAARINQATVEAIPELNRRDYQTLFVTGQVHYDKIMDGLGKTALAPNVKIKPYIKNMPAILPEIDTILGRAGATSIAEITALGIPSILVPSPYVTNDHQTKNAQSLVDEGAADLIKEADLTGQSLVKAVDGLMLDATGRQKMAANAKRLGMPDAADRLLNVLKAAMQAH</sequence>